<feature type="domain" description="BRCT" evidence="11">
    <location>
        <begin position="564"/>
        <end position="687"/>
    </location>
</feature>
<dbReference type="InterPro" id="IPR031099">
    <property type="entry name" value="BRCA1-associated"/>
</dbReference>
<evidence type="ECO:0000256" key="8">
    <source>
        <dbReference type="ARBA" id="ARBA00023242"/>
    </source>
</evidence>
<evidence type="ECO:0000313" key="12">
    <source>
        <dbReference type="EMBL" id="CEG41099.1"/>
    </source>
</evidence>
<dbReference type="PROSITE" id="PS50089">
    <property type="entry name" value="ZF_RING_2"/>
    <property type="match status" value="1"/>
</dbReference>
<comment type="subcellular location">
    <subcellularLocation>
        <location evidence="1">Nucleus</location>
    </subcellularLocation>
</comment>
<dbReference type="GO" id="GO:0004842">
    <property type="term" value="F:ubiquitin-protein transferase activity"/>
    <property type="evidence" value="ECO:0007669"/>
    <property type="project" value="TreeGrafter"/>
</dbReference>
<dbReference type="Pfam" id="PF00533">
    <property type="entry name" value="BRCT"/>
    <property type="match status" value="1"/>
</dbReference>
<dbReference type="AlphaFoldDB" id="A0A0N7L5C6"/>
<dbReference type="OrthoDB" id="527344at2759"/>
<organism evidence="12 13">
    <name type="scientific">Plasmopara halstedii</name>
    <name type="common">Downy mildew of sunflower</name>
    <dbReference type="NCBI Taxonomy" id="4781"/>
    <lineage>
        <taxon>Eukaryota</taxon>
        <taxon>Sar</taxon>
        <taxon>Stramenopiles</taxon>
        <taxon>Oomycota</taxon>
        <taxon>Peronosporomycetes</taxon>
        <taxon>Peronosporales</taxon>
        <taxon>Peronosporaceae</taxon>
        <taxon>Plasmopara</taxon>
    </lineage>
</organism>
<dbReference type="GeneID" id="36406320"/>
<reference evidence="13" key="1">
    <citation type="submission" date="2014-09" db="EMBL/GenBank/DDBJ databases">
        <authorList>
            <person name="Sharma Rahul"/>
            <person name="Thines Marco"/>
        </authorList>
    </citation>
    <scope>NUCLEOTIDE SEQUENCE [LARGE SCALE GENOMIC DNA]</scope>
</reference>
<dbReference type="PROSITE" id="PS50172">
    <property type="entry name" value="BRCT"/>
    <property type="match status" value="2"/>
</dbReference>
<dbReference type="GO" id="GO:0000724">
    <property type="term" value="P:double-strand break repair via homologous recombination"/>
    <property type="evidence" value="ECO:0007669"/>
    <property type="project" value="TreeGrafter"/>
</dbReference>
<keyword evidence="2" id="KW-0479">Metal-binding</keyword>
<evidence type="ECO:0000256" key="1">
    <source>
        <dbReference type="ARBA" id="ARBA00004123"/>
    </source>
</evidence>
<dbReference type="Proteomes" id="UP000054928">
    <property type="component" value="Unassembled WGS sequence"/>
</dbReference>
<evidence type="ECO:0000259" key="10">
    <source>
        <dbReference type="PROSITE" id="PS50089"/>
    </source>
</evidence>
<dbReference type="SMART" id="SM00184">
    <property type="entry name" value="RING"/>
    <property type="match status" value="1"/>
</dbReference>
<dbReference type="GO" id="GO:0005634">
    <property type="term" value="C:nucleus"/>
    <property type="evidence" value="ECO:0007669"/>
    <property type="project" value="UniProtKB-SubCell"/>
</dbReference>
<evidence type="ECO:0000256" key="7">
    <source>
        <dbReference type="ARBA" id="ARBA00023204"/>
    </source>
</evidence>
<dbReference type="InterPro" id="IPR001841">
    <property type="entry name" value="Znf_RING"/>
</dbReference>
<dbReference type="InterPro" id="IPR013083">
    <property type="entry name" value="Znf_RING/FYVE/PHD"/>
</dbReference>
<dbReference type="RefSeq" id="XP_024577468.1">
    <property type="nucleotide sequence ID" value="XM_024726831.1"/>
</dbReference>
<keyword evidence="6" id="KW-0862">Zinc</keyword>
<keyword evidence="4" id="KW-0227">DNA damage</keyword>
<dbReference type="SUPFAM" id="SSF52113">
    <property type="entry name" value="BRCT domain"/>
    <property type="match status" value="2"/>
</dbReference>
<keyword evidence="13" id="KW-1185">Reference proteome</keyword>
<dbReference type="Pfam" id="PF13639">
    <property type="entry name" value="zf-RING_2"/>
    <property type="match status" value="1"/>
</dbReference>
<dbReference type="PROSITE" id="PS00518">
    <property type="entry name" value="ZF_RING_1"/>
    <property type="match status" value="1"/>
</dbReference>
<proteinExistence type="predicted"/>
<feature type="domain" description="RING-type" evidence="10">
    <location>
        <begin position="30"/>
        <end position="68"/>
    </location>
</feature>
<keyword evidence="5 9" id="KW-0863">Zinc-finger</keyword>
<keyword evidence="3" id="KW-0677">Repeat</keyword>
<dbReference type="SMART" id="SM00292">
    <property type="entry name" value="BRCT"/>
    <property type="match status" value="2"/>
</dbReference>
<dbReference type="GO" id="GO:0008270">
    <property type="term" value="F:zinc ion binding"/>
    <property type="evidence" value="ECO:0007669"/>
    <property type="project" value="UniProtKB-KW"/>
</dbReference>
<evidence type="ECO:0000313" key="13">
    <source>
        <dbReference type="Proteomes" id="UP000054928"/>
    </source>
</evidence>
<dbReference type="PANTHER" id="PTHR13763">
    <property type="entry name" value="BREAST CANCER TYPE 1 SUSCEPTIBILITY PROTEIN BRCA1"/>
    <property type="match status" value="1"/>
</dbReference>
<evidence type="ECO:0000256" key="3">
    <source>
        <dbReference type="ARBA" id="ARBA00022737"/>
    </source>
</evidence>
<sequence length="838" mass="94233">MDQHFAGENSAWTLERLKRAVENFSAQLQCSICLCPYDNSVSLPCNHCFCEECIHRALELKALCPICKAPANKRRLRYDTTVQELLRATEMLCAASSSKGKHVVNQTHHQDEKQVKNESTQHVIAAPATKIAITGDVAKATTPKTKAKLRLCTKRSSQNSPPIQSTLMEKRVGGITVHLINGLKIKQESLSTAIANSAKWRMLSRKFDGNVEATQKKLPALCEVSTSSNHNVSATNDTINKDNLVSWRQCSDTRKTDLHTVATDMPLDRNRQSLDLRTYILRQQRSITKAQTLDIVNTDEIQITQAAEQNDQKMISSRRRKFNLEKDETDHIVAETQSEIVEFMQHETSKRRRRSATDLNTDEKGTKGLILRRRRSNSDAIGVSNYKNEMRVNAAEVKSHTLAILNSRGVAKTEGIRCADSTNALTTLAKAKSALDRRQASCNGAAESAKHSSLLYSSQGQSLTRVAAFQLGDLVDVIERQWIGINRRDNRVPGSFIRRPADELVSDSTPSRAVKIRHRRQSLNPMTSSNLLTAKEKGLSHFVGEEGVKTKTKTNLIADSKQFGMVFLCSGFRGDRMQQIIKWAELLGAKIVNHWSNDVTHLIVKCVSGNDIEEDPLVDNSDSGISPQRQLNGKRKLFQDEMCGRWVKIRSLKYLKALIGGRWIVSDEWLQACAAHCGYISEENYEADGHWKGRQIPNAVKRSRMAREKLLQLSLPSMDRTNIGTMLFANYCFHLTGEFLSPMPPKSELHTLINMGGGRLIVSIDDIPQKMQKLENRSRKLIIVSDKINPIALRQQTKVLKTQPQLSSVSLLVIVNYLWVINSISEAKLRDFPQHERD</sequence>
<keyword evidence="8" id="KW-0539">Nucleus</keyword>
<dbReference type="InterPro" id="IPR036420">
    <property type="entry name" value="BRCT_dom_sf"/>
</dbReference>
<protein>
    <submittedName>
        <fullName evidence="12">Transcriptional regulator BRCA1</fullName>
    </submittedName>
</protein>
<dbReference type="STRING" id="4781.A0A0N7L5C6"/>
<dbReference type="Gene3D" id="3.40.50.10190">
    <property type="entry name" value="BRCT domain"/>
    <property type="match status" value="2"/>
</dbReference>
<evidence type="ECO:0000256" key="2">
    <source>
        <dbReference type="ARBA" id="ARBA00022723"/>
    </source>
</evidence>
<evidence type="ECO:0000259" key="11">
    <source>
        <dbReference type="PROSITE" id="PS50172"/>
    </source>
</evidence>
<accession>A0A0N7L5C6</accession>
<dbReference type="InterPro" id="IPR001357">
    <property type="entry name" value="BRCT_dom"/>
</dbReference>
<evidence type="ECO:0000256" key="9">
    <source>
        <dbReference type="PROSITE-ProRule" id="PRU00175"/>
    </source>
</evidence>
<dbReference type="OMA" id="APAESMC"/>
<feature type="domain" description="BRCT" evidence="11">
    <location>
        <begin position="723"/>
        <end position="837"/>
    </location>
</feature>
<dbReference type="GO" id="GO:0045944">
    <property type="term" value="P:positive regulation of transcription by RNA polymerase II"/>
    <property type="evidence" value="ECO:0007669"/>
    <property type="project" value="TreeGrafter"/>
</dbReference>
<evidence type="ECO:0000256" key="6">
    <source>
        <dbReference type="ARBA" id="ARBA00022833"/>
    </source>
</evidence>
<evidence type="ECO:0000256" key="4">
    <source>
        <dbReference type="ARBA" id="ARBA00022763"/>
    </source>
</evidence>
<name>A0A0N7L5C6_PLAHL</name>
<keyword evidence="7" id="KW-0234">DNA repair</keyword>
<dbReference type="Gene3D" id="3.30.40.10">
    <property type="entry name" value="Zinc/RING finger domain, C3HC4 (zinc finger)"/>
    <property type="match status" value="1"/>
</dbReference>
<evidence type="ECO:0000256" key="5">
    <source>
        <dbReference type="ARBA" id="ARBA00022771"/>
    </source>
</evidence>
<dbReference type="EMBL" id="CCYD01000524">
    <property type="protein sequence ID" value="CEG41099.1"/>
    <property type="molecule type" value="Genomic_DNA"/>
</dbReference>
<dbReference type="InterPro" id="IPR017907">
    <property type="entry name" value="Znf_RING_CS"/>
</dbReference>
<dbReference type="PANTHER" id="PTHR13763:SF0">
    <property type="entry name" value="BREAST CANCER TYPE 1 SUSCEPTIBILITY PROTEIN"/>
    <property type="match status" value="1"/>
</dbReference>
<dbReference type="SUPFAM" id="SSF57850">
    <property type="entry name" value="RING/U-box"/>
    <property type="match status" value="1"/>
</dbReference>